<keyword evidence="1" id="KW-1133">Transmembrane helix</keyword>
<organism evidence="2 3">
    <name type="scientific">Bacteroides stercoris</name>
    <dbReference type="NCBI Taxonomy" id="46506"/>
    <lineage>
        <taxon>Bacteria</taxon>
        <taxon>Pseudomonadati</taxon>
        <taxon>Bacteroidota</taxon>
        <taxon>Bacteroidia</taxon>
        <taxon>Bacteroidales</taxon>
        <taxon>Bacteroidaceae</taxon>
        <taxon>Bacteroides</taxon>
    </lineage>
</organism>
<proteinExistence type="predicted"/>
<evidence type="ECO:0000313" key="3">
    <source>
        <dbReference type="Proteomes" id="UP000283482"/>
    </source>
</evidence>
<evidence type="ECO:0000313" key="2">
    <source>
        <dbReference type="EMBL" id="RHB29359.1"/>
    </source>
</evidence>
<evidence type="ECO:0000256" key="1">
    <source>
        <dbReference type="SAM" id="Phobius"/>
    </source>
</evidence>
<name>A0A413V727_BACSE</name>
<keyword evidence="1" id="KW-0812">Transmembrane</keyword>
<reference evidence="2 3" key="1">
    <citation type="submission" date="2018-08" db="EMBL/GenBank/DDBJ databases">
        <title>A genome reference for cultivated species of the human gut microbiota.</title>
        <authorList>
            <person name="Zou Y."/>
            <person name="Xue W."/>
            <person name="Luo G."/>
        </authorList>
    </citation>
    <scope>NUCLEOTIDE SEQUENCE [LARGE SCALE GENOMIC DNA]</scope>
    <source>
        <strain evidence="2 3">AM40-34</strain>
    </source>
</reference>
<dbReference type="AlphaFoldDB" id="A0A413V727"/>
<dbReference type="Proteomes" id="UP000283482">
    <property type="component" value="Unassembled WGS sequence"/>
</dbReference>
<feature type="transmembrane region" description="Helical" evidence="1">
    <location>
        <begin position="25"/>
        <end position="44"/>
    </location>
</feature>
<dbReference type="EMBL" id="QSGN01000016">
    <property type="protein sequence ID" value="RHB29359.1"/>
    <property type="molecule type" value="Genomic_DNA"/>
</dbReference>
<sequence length="73" mass="8432">MKNDLLDIFGDELRKFAGLSRKQRLCVLYFCLSLAALLTVFFIHPLPELFLVLNFGNSVRLLKKHVPLNNLED</sequence>
<dbReference type="RefSeq" id="WP_117906993.1">
    <property type="nucleotide sequence ID" value="NZ_CAXVLE010000001.1"/>
</dbReference>
<comment type="caution">
    <text evidence="2">The sequence shown here is derived from an EMBL/GenBank/DDBJ whole genome shotgun (WGS) entry which is preliminary data.</text>
</comment>
<gene>
    <name evidence="2" type="ORF">DW889_08025</name>
</gene>
<accession>A0A413V727</accession>
<keyword evidence="1" id="KW-0472">Membrane</keyword>
<protein>
    <submittedName>
        <fullName evidence="2">Uncharacterized protein</fullName>
    </submittedName>
</protein>